<dbReference type="EMBL" id="CM055103">
    <property type="protein sequence ID" value="KAJ7536482.1"/>
    <property type="molecule type" value="Genomic_DNA"/>
</dbReference>
<reference evidence="2" key="1">
    <citation type="journal article" date="2024" name="Proc. Natl. Acad. Sci. U.S.A.">
        <title>Extraordinary preservation of gene collinearity over three hundred million years revealed in homosporous lycophytes.</title>
        <authorList>
            <person name="Li C."/>
            <person name="Wickell D."/>
            <person name="Kuo L.Y."/>
            <person name="Chen X."/>
            <person name="Nie B."/>
            <person name="Liao X."/>
            <person name="Peng D."/>
            <person name="Ji J."/>
            <person name="Jenkins J."/>
            <person name="Williams M."/>
            <person name="Shu S."/>
            <person name="Plott C."/>
            <person name="Barry K."/>
            <person name="Rajasekar S."/>
            <person name="Grimwood J."/>
            <person name="Han X."/>
            <person name="Sun S."/>
            <person name="Hou Z."/>
            <person name="He W."/>
            <person name="Dai G."/>
            <person name="Sun C."/>
            <person name="Schmutz J."/>
            <person name="Leebens-Mack J.H."/>
            <person name="Li F.W."/>
            <person name="Wang L."/>
        </authorList>
    </citation>
    <scope>NUCLEOTIDE SEQUENCE [LARGE SCALE GENOMIC DNA]</scope>
    <source>
        <strain evidence="2">cv. PW_Plant_1</strain>
    </source>
</reference>
<accession>A0ACC2C3F6</accession>
<gene>
    <name evidence="1" type="ORF">O6H91_12G071300</name>
</gene>
<sequence>MRAAAAWSIGNGRLASSSSSSSSCCFSPRTFTHLRLPSSFRFRVCRAFDSRSIPQDEQNHPSSQAAAMDVVTTYHDETKHGLQSYARGPHGLDWANQPNPFRRYVGARVVPLDHLPPSPPAEGLDPLYPAVFLEPQHPNPLTMASLSQFFYDSLALSAWKTAGRSTWSLRINPSSGNLHPTEGYVISAPLPGISESPFVAHYAPKEHALEVRAELPLNWWEELTQGLPEGSFLVGLTSIFWREAWKYGERAFRYCNHDVGHAIGAVSVAAAALGWECRLIDDLGTKELEIILGVSEKKPVSTNGTSKGHFPELEQEHADCLILLFPRQVPAEPKDDSGSSISEGQNESSQKVFLSDPLHSSTLISRLVGLEWKGKPNALSKEHVRWGIIYKVAEAARKPLTTKGAFPNLDHLQIDNSHQALSVYESLTARQVVHKRRSAVEMDGKYGMRKEVFYQILLKAMPSVDTKESLGGELQIPFRTLPWKAELHMALFVHTVVDLPKGIYFLVRNPSHEKILREAMRAEFEWEKPSGCPAVLPLYKLVSADCRSVAALLSCHQEIAGDSCFSLGMIAHFNNAIRDRGPWMYPRLFWESGVLGQLLYLEAHAVGVSATGIGCYFDDSVHEILGLKGKDFQSLYHFTIGVPVVDTRIMNLERVFTRKHTYFWQTATSSRLFT</sequence>
<evidence type="ECO:0000313" key="1">
    <source>
        <dbReference type="EMBL" id="KAJ7536482.1"/>
    </source>
</evidence>
<dbReference type="Proteomes" id="UP001162992">
    <property type="component" value="Chromosome 12"/>
</dbReference>
<name>A0ACC2C3F6_DIPCM</name>
<organism evidence="1 2">
    <name type="scientific">Diphasiastrum complanatum</name>
    <name type="common">Issler's clubmoss</name>
    <name type="synonym">Lycopodium complanatum</name>
    <dbReference type="NCBI Taxonomy" id="34168"/>
    <lineage>
        <taxon>Eukaryota</taxon>
        <taxon>Viridiplantae</taxon>
        <taxon>Streptophyta</taxon>
        <taxon>Embryophyta</taxon>
        <taxon>Tracheophyta</taxon>
        <taxon>Lycopodiopsida</taxon>
        <taxon>Lycopodiales</taxon>
        <taxon>Lycopodiaceae</taxon>
        <taxon>Lycopodioideae</taxon>
        <taxon>Diphasiastrum</taxon>
    </lineage>
</organism>
<proteinExistence type="predicted"/>
<evidence type="ECO:0000313" key="2">
    <source>
        <dbReference type="Proteomes" id="UP001162992"/>
    </source>
</evidence>
<protein>
    <submittedName>
        <fullName evidence="1">Uncharacterized protein</fullName>
    </submittedName>
</protein>
<comment type="caution">
    <text evidence="1">The sequence shown here is derived from an EMBL/GenBank/DDBJ whole genome shotgun (WGS) entry which is preliminary data.</text>
</comment>
<keyword evidence="2" id="KW-1185">Reference proteome</keyword>